<dbReference type="PANTHER" id="PTHR34780">
    <property type="entry name" value="OS08G0427800 PROTEIN"/>
    <property type="match status" value="1"/>
</dbReference>
<protein>
    <submittedName>
        <fullName evidence="2">Uncharacterized protein</fullName>
    </submittedName>
</protein>
<dbReference type="AlphaFoldDB" id="A0AAQ3JU85"/>
<feature type="region of interest" description="Disordered" evidence="1">
    <location>
        <begin position="1"/>
        <end position="21"/>
    </location>
</feature>
<reference evidence="2 3" key="1">
    <citation type="submission" date="2023-10" db="EMBL/GenBank/DDBJ databases">
        <title>Chromosome-scale genome assembly provides insights into flower coloration mechanisms of Canna indica.</title>
        <authorList>
            <person name="Li C."/>
        </authorList>
    </citation>
    <scope>NUCLEOTIDE SEQUENCE [LARGE SCALE GENOMIC DNA]</scope>
    <source>
        <tissue evidence="2">Flower</tissue>
    </source>
</reference>
<name>A0AAQ3JU85_9LILI</name>
<evidence type="ECO:0000256" key="1">
    <source>
        <dbReference type="SAM" id="MobiDB-lite"/>
    </source>
</evidence>
<evidence type="ECO:0000313" key="2">
    <source>
        <dbReference type="EMBL" id="WOK96151.1"/>
    </source>
</evidence>
<keyword evidence="3" id="KW-1185">Reference proteome</keyword>
<evidence type="ECO:0000313" key="3">
    <source>
        <dbReference type="Proteomes" id="UP001327560"/>
    </source>
</evidence>
<proteinExistence type="predicted"/>
<accession>A0AAQ3JU85</accession>
<dbReference type="PANTHER" id="PTHR34780:SF5">
    <property type="entry name" value="OS02G0733900 PROTEIN"/>
    <property type="match status" value="1"/>
</dbReference>
<sequence>MEAQEESVRGSGEQQALIHSRVRKIKQEDEKIEDQIEMRPLLRDLNRQLSRSRLGLAHQSILVRSK</sequence>
<dbReference type="EMBL" id="CP136891">
    <property type="protein sequence ID" value="WOK96151.1"/>
    <property type="molecule type" value="Genomic_DNA"/>
</dbReference>
<organism evidence="2 3">
    <name type="scientific">Canna indica</name>
    <name type="common">Indian-shot</name>
    <dbReference type="NCBI Taxonomy" id="4628"/>
    <lineage>
        <taxon>Eukaryota</taxon>
        <taxon>Viridiplantae</taxon>
        <taxon>Streptophyta</taxon>
        <taxon>Embryophyta</taxon>
        <taxon>Tracheophyta</taxon>
        <taxon>Spermatophyta</taxon>
        <taxon>Magnoliopsida</taxon>
        <taxon>Liliopsida</taxon>
        <taxon>Zingiberales</taxon>
        <taxon>Cannaceae</taxon>
        <taxon>Canna</taxon>
    </lineage>
</organism>
<gene>
    <name evidence="2" type="ORF">Cni_G04858</name>
</gene>
<dbReference type="Proteomes" id="UP001327560">
    <property type="component" value="Chromosome 2"/>
</dbReference>